<dbReference type="Pfam" id="PF00383">
    <property type="entry name" value="dCMP_cyt_deam_1"/>
    <property type="match status" value="1"/>
</dbReference>
<dbReference type="EMBL" id="CP009498">
    <property type="protein sequence ID" value="AKL97644.1"/>
    <property type="molecule type" value="Genomic_DNA"/>
</dbReference>
<organism evidence="9 10">
    <name type="scientific">Endomicrobium proavitum</name>
    <dbReference type="NCBI Taxonomy" id="1408281"/>
    <lineage>
        <taxon>Bacteria</taxon>
        <taxon>Pseudomonadati</taxon>
        <taxon>Elusimicrobiota</taxon>
        <taxon>Endomicrobiia</taxon>
        <taxon>Endomicrobiales</taxon>
        <taxon>Endomicrobiaceae</taxon>
        <taxon>Endomicrobium</taxon>
    </lineage>
</organism>
<comment type="cofactor">
    <cofactor evidence="1 7">
        <name>Zn(2+)</name>
        <dbReference type="ChEBI" id="CHEBI:29105"/>
    </cofactor>
</comment>
<evidence type="ECO:0000259" key="8">
    <source>
        <dbReference type="PROSITE" id="PS51747"/>
    </source>
</evidence>
<dbReference type="PROSITE" id="PS00903">
    <property type="entry name" value="CYT_DCMP_DEAMINASES_1"/>
    <property type="match status" value="1"/>
</dbReference>
<dbReference type="PANTHER" id="PTHR11086:SF18">
    <property type="entry name" value="DEOXYCYTIDYLATE DEAMINASE"/>
    <property type="match status" value="1"/>
</dbReference>
<evidence type="ECO:0000256" key="5">
    <source>
        <dbReference type="ARBA" id="ARBA00022833"/>
    </source>
</evidence>
<dbReference type="InterPro" id="IPR016192">
    <property type="entry name" value="APOBEC/CMP_deaminase_Zn-bd"/>
</dbReference>
<proteinExistence type="inferred from homology"/>
<dbReference type="PROSITE" id="PS51747">
    <property type="entry name" value="CYT_DCMP_DEAMINASES_2"/>
    <property type="match status" value="1"/>
</dbReference>
<name>A0A0G3WJH2_9BACT</name>
<dbReference type="InterPro" id="IPR016193">
    <property type="entry name" value="Cytidine_deaminase-like"/>
</dbReference>
<dbReference type="InterPro" id="IPR015517">
    <property type="entry name" value="dCMP_deaminase-rel"/>
</dbReference>
<keyword evidence="5 7" id="KW-0862">Zinc</keyword>
<dbReference type="PIRSF" id="PIRSF006019">
    <property type="entry name" value="dCMP_deaminase"/>
    <property type="match status" value="1"/>
</dbReference>
<dbReference type="InterPro" id="IPR035105">
    <property type="entry name" value="Deoxycytidylate_deaminase_dom"/>
</dbReference>
<feature type="binding site" evidence="7">
    <location>
        <position position="86"/>
    </location>
    <ligand>
        <name>Zn(2+)</name>
        <dbReference type="ChEBI" id="CHEBI:29105"/>
        <note>catalytic</note>
    </ligand>
</feature>
<evidence type="ECO:0000313" key="9">
    <source>
        <dbReference type="EMBL" id="AKL97644.1"/>
    </source>
</evidence>
<evidence type="ECO:0000313" key="10">
    <source>
        <dbReference type="Proteomes" id="UP000035337"/>
    </source>
</evidence>
<accession>A0A0G3WJH2</accession>
<comment type="similarity">
    <text evidence="2">Belongs to the cytidine and deoxycytidylate deaminase family.</text>
</comment>
<dbReference type="AlphaFoldDB" id="A0A0G3WJH2"/>
<feature type="binding site" evidence="7">
    <location>
        <position position="114"/>
    </location>
    <ligand>
        <name>Zn(2+)</name>
        <dbReference type="ChEBI" id="CHEBI:29105"/>
        <note>catalytic</note>
    </ligand>
</feature>
<keyword evidence="10" id="KW-1185">Reference proteome</keyword>
<evidence type="ECO:0000256" key="6">
    <source>
        <dbReference type="PIRSR" id="PIRSR006019-1"/>
    </source>
</evidence>
<dbReference type="GO" id="GO:0005737">
    <property type="term" value="C:cytoplasm"/>
    <property type="evidence" value="ECO:0007669"/>
    <property type="project" value="TreeGrafter"/>
</dbReference>
<dbReference type="RefSeq" id="WP_052571550.1">
    <property type="nucleotide sequence ID" value="NZ_CP009498.1"/>
</dbReference>
<evidence type="ECO:0000256" key="7">
    <source>
        <dbReference type="PIRSR" id="PIRSR006019-2"/>
    </source>
</evidence>
<dbReference type="InterPro" id="IPR002125">
    <property type="entry name" value="CMP_dCMP_dom"/>
</dbReference>
<keyword evidence="3 7" id="KW-0479">Metal-binding</keyword>
<dbReference type="InterPro" id="IPR016473">
    <property type="entry name" value="dCMP_deaminase"/>
</dbReference>
<feature type="binding site" evidence="7">
    <location>
        <position position="117"/>
    </location>
    <ligand>
        <name>Zn(2+)</name>
        <dbReference type="ChEBI" id="CHEBI:29105"/>
        <note>catalytic</note>
    </ligand>
</feature>
<dbReference type="Proteomes" id="UP000035337">
    <property type="component" value="Chromosome"/>
</dbReference>
<dbReference type="GO" id="GO:0008270">
    <property type="term" value="F:zinc ion binding"/>
    <property type="evidence" value="ECO:0007669"/>
    <property type="project" value="InterPro"/>
</dbReference>
<keyword evidence="4" id="KW-0378">Hydrolase</keyword>
<evidence type="ECO:0000256" key="4">
    <source>
        <dbReference type="ARBA" id="ARBA00022801"/>
    </source>
</evidence>
<dbReference type="Gene3D" id="3.40.140.10">
    <property type="entry name" value="Cytidine Deaminase, domain 2"/>
    <property type="match status" value="1"/>
</dbReference>
<dbReference type="STRING" id="1408281.Epro_0265"/>
<feature type="active site" description="Proton donor" evidence="6">
    <location>
        <position position="88"/>
    </location>
</feature>
<dbReference type="SUPFAM" id="SSF53927">
    <property type="entry name" value="Cytidine deaminase-like"/>
    <property type="match status" value="1"/>
</dbReference>
<evidence type="ECO:0000256" key="3">
    <source>
        <dbReference type="ARBA" id="ARBA00022723"/>
    </source>
</evidence>
<evidence type="ECO:0000256" key="1">
    <source>
        <dbReference type="ARBA" id="ARBA00001947"/>
    </source>
</evidence>
<dbReference type="PANTHER" id="PTHR11086">
    <property type="entry name" value="DEOXYCYTIDYLATE DEAMINASE-RELATED"/>
    <property type="match status" value="1"/>
</dbReference>
<dbReference type="PATRIC" id="fig|1408281.3.peg.275"/>
<dbReference type="GO" id="GO:0006220">
    <property type="term" value="P:pyrimidine nucleotide metabolic process"/>
    <property type="evidence" value="ECO:0007669"/>
    <property type="project" value="InterPro"/>
</dbReference>
<dbReference type="KEGG" id="epo:Epro_0265"/>
<feature type="domain" description="CMP/dCMP-type deaminase" evidence="8">
    <location>
        <begin position="13"/>
        <end position="151"/>
    </location>
</feature>
<protein>
    <submittedName>
        <fullName evidence="9">ComE operon protein 2</fullName>
    </submittedName>
</protein>
<sequence>MTTNISKEVIRPSWDEYFMKLAWLVAERSTCVRHHVGAVIVRDKRILTTGYNGAAAGVKDCLELGCLRDELKIPSGTRHEICRAIHAEQNAIIQGGFHGINIKNSTLYCTHSPCVLCAKMIVNAGIKRVVAGIEYPDNSYKDLFNQASVEYTTLQIKDFAISQKK</sequence>
<dbReference type="CDD" id="cd01286">
    <property type="entry name" value="deoxycytidylate_deaminase"/>
    <property type="match status" value="1"/>
</dbReference>
<reference evidence="9 10" key="1">
    <citation type="submission" date="2014-09" db="EMBL/GenBank/DDBJ databases">
        <title>Complete genome sequence of Endomicrobium proavitum.</title>
        <authorList>
            <person name="Zheng H."/>
        </authorList>
    </citation>
    <scope>NUCLEOTIDE SEQUENCE [LARGE SCALE GENOMIC DNA]</scope>
    <source>
        <strain evidence="9 10">Rsa215</strain>
    </source>
</reference>
<dbReference type="OrthoDB" id="9788517at2"/>
<evidence type="ECO:0000256" key="2">
    <source>
        <dbReference type="ARBA" id="ARBA00006576"/>
    </source>
</evidence>
<dbReference type="GO" id="GO:0004132">
    <property type="term" value="F:dCMP deaminase activity"/>
    <property type="evidence" value="ECO:0007669"/>
    <property type="project" value="InterPro"/>
</dbReference>
<gene>
    <name evidence="9" type="primary">comEB</name>
    <name evidence="9" type="ORF">Epro_0265</name>
</gene>